<feature type="domain" description="N-acetyltransferase" evidence="2">
    <location>
        <begin position="1"/>
        <end position="164"/>
    </location>
</feature>
<evidence type="ECO:0000313" key="3">
    <source>
        <dbReference type="EMBL" id="MBP2180347.1"/>
    </source>
</evidence>
<reference evidence="3 4" key="1">
    <citation type="submission" date="2021-03" db="EMBL/GenBank/DDBJ databases">
        <title>Sequencing the genomes of 1000 actinobacteria strains.</title>
        <authorList>
            <person name="Klenk H.-P."/>
        </authorList>
    </citation>
    <scope>NUCLEOTIDE SEQUENCE [LARGE SCALE GENOMIC DNA]</scope>
    <source>
        <strain evidence="3 4">DSM 45510</strain>
    </source>
</reference>
<gene>
    <name evidence="3" type="ORF">JOM49_001873</name>
</gene>
<dbReference type="Proteomes" id="UP000741013">
    <property type="component" value="Unassembled WGS sequence"/>
</dbReference>
<keyword evidence="1" id="KW-0808">Transferase</keyword>
<evidence type="ECO:0000313" key="4">
    <source>
        <dbReference type="Proteomes" id="UP000741013"/>
    </source>
</evidence>
<sequence length="168" mass="18244">MRERRAADLEGAAAALVRVYASDGYPVEGVDDPRAWLRPADLLHAWVAELDGEIVGHAVLTAPADSADAVRIWREQAPDERVAVLGRLFVLPEARGYALGERLARAAMEVAEARGLRLVLDVVDKDVAAIRLYERLGWQRIGTADHRFGDGQSITAYCYVAPLPAGSA</sequence>
<comment type="caution">
    <text evidence="3">The sequence shown here is derived from an EMBL/GenBank/DDBJ whole genome shotgun (WGS) entry which is preliminary data.</text>
</comment>
<accession>A0ABS4PLP3</accession>
<keyword evidence="4" id="KW-1185">Reference proteome</keyword>
<evidence type="ECO:0000256" key="1">
    <source>
        <dbReference type="ARBA" id="ARBA00022679"/>
    </source>
</evidence>
<dbReference type="PANTHER" id="PTHR13947:SF37">
    <property type="entry name" value="LD18367P"/>
    <property type="match status" value="1"/>
</dbReference>
<name>A0ABS4PLP3_9PSEU</name>
<dbReference type="CDD" id="cd04301">
    <property type="entry name" value="NAT_SF"/>
    <property type="match status" value="1"/>
</dbReference>
<dbReference type="EMBL" id="JAGGMS010000001">
    <property type="protein sequence ID" value="MBP2180347.1"/>
    <property type="molecule type" value="Genomic_DNA"/>
</dbReference>
<dbReference type="RefSeq" id="WP_308158697.1">
    <property type="nucleotide sequence ID" value="NZ_JAGGMS010000001.1"/>
</dbReference>
<evidence type="ECO:0000259" key="2">
    <source>
        <dbReference type="PROSITE" id="PS51186"/>
    </source>
</evidence>
<dbReference type="Gene3D" id="3.40.630.30">
    <property type="match status" value="1"/>
</dbReference>
<dbReference type="PANTHER" id="PTHR13947">
    <property type="entry name" value="GNAT FAMILY N-ACETYLTRANSFERASE"/>
    <property type="match status" value="1"/>
</dbReference>
<organism evidence="3 4">
    <name type="scientific">Amycolatopsis magusensis</name>
    <dbReference type="NCBI Taxonomy" id="882444"/>
    <lineage>
        <taxon>Bacteria</taxon>
        <taxon>Bacillati</taxon>
        <taxon>Actinomycetota</taxon>
        <taxon>Actinomycetes</taxon>
        <taxon>Pseudonocardiales</taxon>
        <taxon>Pseudonocardiaceae</taxon>
        <taxon>Amycolatopsis</taxon>
    </lineage>
</organism>
<protein>
    <submittedName>
        <fullName evidence="3">Ribosomal protein S18 acetylase RimI-like enzyme</fullName>
    </submittedName>
</protein>
<dbReference type="SUPFAM" id="SSF55729">
    <property type="entry name" value="Acyl-CoA N-acyltransferases (Nat)"/>
    <property type="match status" value="1"/>
</dbReference>
<dbReference type="InterPro" id="IPR000182">
    <property type="entry name" value="GNAT_dom"/>
</dbReference>
<dbReference type="PROSITE" id="PS51186">
    <property type="entry name" value="GNAT"/>
    <property type="match status" value="1"/>
</dbReference>
<dbReference type="Pfam" id="PF00583">
    <property type="entry name" value="Acetyltransf_1"/>
    <property type="match status" value="1"/>
</dbReference>
<dbReference type="InterPro" id="IPR016181">
    <property type="entry name" value="Acyl_CoA_acyltransferase"/>
</dbReference>
<dbReference type="InterPro" id="IPR050769">
    <property type="entry name" value="NAT_camello-type"/>
</dbReference>
<proteinExistence type="predicted"/>